<evidence type="ECO:0000313" key="3">
    <source>
        <dbReference type="Proteomes" id="UP000254150"/>
    </source>
</evidence>
<keyword evidence="1" id="KW-0472">Membrane</keyword>
<evidence type="ECO:0000256" key="1">
    <source>
        <dbReference type="SAM" id="Phobius"/>
    </source>
</evidence>
<accession>A0A380P8C4</accession>
<reference evidence="2 3" key="1">
    <citation type="submission" date="2018-06" db="EMBL/GenBank/DDBJ databases">
        <authorList>
            <consortium name="Pathogen Informatics"/>
            <person name="Doyle S."/>
        </authorList>
    </citation>
    <scope>NUCLEOTIDE SEQUENCE [LARGE SCALE GENOMIC DNA]</scope>
    <source>
        <strain evidence="2 3">NCTC7807</strain>
    </source>
</reference>
<sequence length="82" mass="8148">MRGDVHLLTVRPALVLLLGVVTGGTGGALAALGGGSLTEALLYGGAAAGVGIGFFNRLIAPDRAPVTAEVEHGARDKEQARG</sequence>
<keyword evidence="1" id="KW-1133">Transmembrane helix</keyword>
<protein>
    <submittedName>
        <fullName evidence="2">Uncharacterized protein</fullName>
    </submittedName>
</protein>
<name>A0A380P8C4_STRGR</name>
<proteinExistence type="predicted"/>
<dbReference type="RefSeq" id="WP_115069455.1">
    <property type="nucleotide sequence ID" value="NZ_UHID01000007.1"/>
</dbReference>
<organism evidence="2 3">
    <name type="scientific">Streptomyces griseus</name>
    <dbReference type="NCBI Taxonomy" id="1911"/>
    <lineage>
        <taxon>Bacteria</taxon>
        <taxon>Bacillati</taxon>
        <taxon>Actinomycetota</taxon>
        <taxon>Actinomycetes</taxon>
        <taxon>Kitasatosporales</taxon>
        <taxon>Streptomycetaceae</taxon>
        <taxon>Streptomyces</taxon>
    </lineage>
</organism>
<dbReference type="Proteomes" id="UP000254150">
    <property type="component" value="Unassembled WGS sequence"/>
</dbReference>
<dbReference type="EMBL" id="UHID01000007">
    <property type="protein sequence ID" value="SUP60772.1"/>
    <property type="molecule type" value="Genomic_DNA"/>
</dbReference>
<evidence type="ECO:0000313" key="2">
    <source>
        <dbReference type="EMBL" id="SUP60772.1"/>
    </source>
</evidence>
<feature type="transmembrane region" description="Helical" evidence="1">
    <location>
        <begin position="40"/>
        <end position="59"/>
    </location>
</feature>
<dbReference type="AlphaFoldDB" id="A0A380P8C4"/>
<keyword evidence="1" id="KW-0812">Transmembrane</keyword>
<gene>
    <name evidence="2" type="ORF">NCTC7807_04843</name>
</gene>